<organism evidence="18 19">
    <name type="scientific">Cafeteria roenbergensis</name>
    <name type="common">Marine flagellate</name>
    <dbReference type="NCBI Taxonomy" id="33653"/>
    <lineage>
        <taxon>Eukaryota</taxon>
        <taxon>Sar</taxon>
        <taxon>Stramenopiles</taxon>
        <taxon>Bigyra</taxon>
        <taxon>Opalozoa</taxon>
        <taxon>Bicosoecida</taxon>
        <taxon>Cafeteriaceae</taxon>
        <taxon>Cafeteria</taxon>
    </lineage>
</organism>
<keyword evidence="10 15" id="KW-0472">Membrane</keyword>
<feature type="region of interest" description="Disordered" evidence="14">
    <location>
        <begin position="111"/>
        <end position="158"/>
    </location>
</feature>
<dbReference type="PANTHER" id="PTHR14009:SF1">
    <property type="entry name" value="MITOCHONDRIAL PROTON_CALCIUM EXCHANGER PROTEIN"/>
    <property type="match status" value="1"/>
</dbReference>
<evidence type="ECO:0000256" key="7">
    <source>
        <dbReference type="ARBA" id="ARBA00022837"/>
    </source>
</evidence>
<dbReference type="CDD" id="cd00051">
    <property type="entry name" value="EFh"/>
    <property type="match status" value="1"/>
</dbReference>
<dbReference type="AlphaFoldDB" id="A0A5A8CRM8"/>
<dbReference type="GO" id="GO:0043022">
    <property type="term" value="F:ribosome binding"/>
    <property type="evidence" value="ECO:0007669"/>
    <property type="project" value="InterPro"/>
</dbReference>
<keyword evidence="4" id="KW-0050">Antiport</keyword>
<feature type="domain" description="EF-hand" evidence="16">
    <location>
        <begin position="920"/>
        <end position="955"/>
    </location>
</feature>
<reference evidence="18 19" key="1">
    <citation type="submission" date="2019-07" db="EMBL/GenBank/DDBJ databases">
        <title>Genomes of Cafeteria roenbergensis.</title>
        <authorList>
            <person name="Fischer M.G."/>
            <person name="Hackl T."/>
            <person name="Roman M."/>
        </authorList>
    </citation>
    <scope>NUCLEOTIDE SEQUENCE [LARGE SCALE GENOMIC DNA]</scope>
    <source>
        <strain evidence="18 19">BVI</strain>
    </source>
</reference>
<evidence type="ECO:0000259" key="17">
    <source>
        <dbReference type="PROSITE" id="PS51758"/>
    </source>
</evidence>
<evidence type="ECO:0000256" key="4">
    <source>
        <dbReference type="ARBA" id="ARBA00022449"/>
    </source>
</evidence>
<proteinExistence type="inferred from homology"/>
<feature type="domain" description="Letm1 RBD" evidence="17">
    <location>
        <begin position="350"/>
        <end position="570"/>
    </location>
</feature>
<dbReference type="GO" id="GO:0015297">
    <property type="term" value="F:antiporter activity"/>
    <property type="evidence" value="ECO:0007669"/>
    <property type="project" value="UniProtKB-KW"/>
</dbReference>
<dbReference type="OMA" id="EMDAISH"/>
<evidence type="ECO:0000313" key="19">
    <source>
        <dbReference type="Proteomes" id="UP000323011"/>
    </source>
</evidence>
<gene>
    <name evidence="18" type="ORF">FNF29_01648</name>
</gene>
<feature type="compositionally biased region" description="Low complexity" evidence="14">
    <location>
        <begin position="559"/>
        <end position="571"/>
    </location>
</feature>
<feature type="domain" description="EF-hand" evidence="16">
    <location>
        <begin position="883"/>
        <end position="918"/>
    </location>
</feature>
<dbReference type="GO" id="GO:0005509">
    <property type="term" value="F:calcium ion binding"/>
    <property type="evidence" value="ECO:0007669"/>
    <property type="project" value="InterPro"/>
</dbReference>
<evidence type="ECO:0000256" key="5">
    <source>
        <dbReference type="ARBA" id="ARBA00022692"/>
    </source>
</evidence>
<feature type="transmembrane region" description="Helical" evidence="15">
    <location>
        <begin position="304"/>
        <end position="327"/>
    </location>
</feature>
<dbReference type="InterPro" id="IPR044202">
    <property type="entry name" value="LETM1/MDM38-like"/>
</dbReference>
<dbReference type="SMART" id="SM00054">
    <property type="entry name" value="EFh"/>
    <property type="match status" value="2"/>
</dbReference>
<protein>
    <recommendedName>
        <fullName evidence="3">Mitochondrial proton/calcium exchanger protein</fullName>
    </recommendedName>
    <alternativeName>
        <fullName evidence="11">Leucine zipper-EF-hand-containing transmembrane protein 1</fullName>
    </alternativeName>
</protein>
<evidence type="ECO:0000256" key="11">
    <source>
        <dbReference type="ARBA" id="ARBA00031360"/>
    </source>
</evidence>
<evidence type="ECO:0000313" key="18">
    <source>
        <dbReference type="EMBL" id="KAA0155733.1"/>
    </source>
</evidence>
<accession>A0A5A8CRM8</accession>
<keyword evidence="5 15" id="KW-0812">Transmembrane</keyword>
<feature type="region of interest" description="Disordered" evidence="14">
    <location>
        <begin position="976"/>
        <end position="1041"/>
    </location>
</feature>
<dbReference type="PROSITE" id="PS00018">
    <property type="entry name" value="EF_HAND_1"/>
    <property type="match status" value="2"/>
</dbReference>
<evidence type="ECO:0000259" key="16">
    <source>
        <dbReference type="PROSITE" id="PS50222"/>
    </source>
</evidence>
<evidence type="ECO:0000256" key="15">
    <source>
        <dbReference type="SAM" id="Phobius"/>
    </source>
</evidence>
<evidence type="ECO:0000256" key="9">
    <source>
        <dbReference type="ARBA" id="ARBA00023128"/>
    </source>
</evidence>
<dbReference type="Pfam" id="PF07766">
    <property type="entry name" value="LETM1_RBD"/>
    <property type="match status" value="1"/>
</dbReference>
<dbReference type="PROSITE" id="PS51758">
    <property type="entry name" value="LETM1_RBD"/>
    <property type="match status" value="1"/>
</dbReference>
<evidence type="ECO:0000256" key="13">
    <source>
        <dbReference type="SAM" id="Coils"/>
    </source>
</evidence>
<keyword evidence="8 15" id="KW-1133">Transmembrane helix</keyword>
<feature type="region of interest" description="Disordered" evidence="14">
    <location>
        <begin position="531"/>
        <end position="572"/>
    </location>
</feature>
<dbReference type="GO" id="GO:0005743">
    <property type="term" value="C:mitochondrial inner membrane"/>
    <property type="evidence" value="ECO:0007669"/>
    <property type="project" value="UniProtKB-SubCell"/>
</dbReference>
<dbReference type="InterPro" id="IPR018247">
    <property type="entry name" value="EF_Hand_1_Ca_BS"/>
</dbReference>
<dbReference type="Proteomes" id="UP000323011">
    <property type="component" value="Unassembled WGS sequence"/>
</dbReference>
<keyword evidence="19" id="KW-1185">Reference proteome</keyword>
<feature type="coiled-coil region" evidence="13">
    <location>
        <begin position="614"/>
        <end position="643"/>
    </location>
</feature>
<keyword evidence="7" id="KW-0106">Calcium</keyword>
<feature type="compositionally biased region" description="Low complexity" evidence="14">
    <location>
        <begin position="1015"/>
        <end position="1034"/>
    </location>
</feature>
<comment type="subcellular location">
    <subcellularLocation>
        <location evidence="1">Mitochondrion inner membrane</location>
        <topology evidence="1">Single-pass membrane protein</topology>
    </subcellularLocation>
</comment>
<feature type="compositionally biased region" description="Low complexity" evidence="14">
    <location>
        <begin position="117"/>
        <end position="134"/>
    </location>
</feature>
<keyword evidence="4" id="KW-0813">Transport</keyword>
<evidence type="ECO:0000256" key="10">
    <source>
        <dbReference type="ARBA" id="ARBA00023136"/>
    </source>
</evidence>
<evidence type="ECO:0000256" key="1">
    <source>
        <dbReference type="ARBA" id="ARBA00004434"/>
    </source>
</evidence>
<feature type="region of interest" description="Disordered" evidence="14">
    <location>
        <begin position="710"/>
        <end position="740"/>
    </location>
</feature>
<name>A0A5A8CRM8_CAFRO</name>
<dbReference type="InterPro" id="IPR011992">
    <property type="entry name" value="EF-hand-dom_pair"/>
</dbReference>
<feature type="compositionally biased region" description="Acidic residues" evidence="14">
    <location>
        <begin position="995"/>
        <end position="1007"/>
    </location>
</feature>
<evidence type="ECO:0000256" key="6">
    <source>
        <dbReference type="ARBA" id="ARBA00022792"/>
    </source>
</evidence>
<dbReference type="GO" id="GO:0030003">
    <property type="term" value="P:intracellular monoatomic cation homeostasis"/>
    <property type="evidence" value="ECO:0007669"/>
    <property type="project" value="TreeGrafter"/>
</dbReference>
<dbReference type="InterPro" id="IPR033122">
    <property type="entry name" value="LETM1-like_RBD"/>
</dbReference>
<comment type="similarity">
    <text evidence="2">Belongs to the LETM1 family.</text>
</comment>
<dbReference type="InterPro" id="IPR002048">
    <property type="entry name" value="EF_hand_dom"/>
</dbReference>
<sequence>MALSHRARAARSVTLRGALLPASAGIPRSAATAGSTRMPRAACFVAARPISSATRSPAPAPPALTELRLRSARLALGTASRLPGAGRLQLSAMPTPALDYARRMLSTEASVADRKPAAASEAPRPAATSTPAKPAAEDGAVPPPPIQNEVGSTAAAESAAADAKTAKAASTAEQFAARAASAMTSRPQAPASIRDAGINLATMWAKTREALKTLPGVITKFVAEYLIKYPAQTMMWAITDRPKFKARMNYIWDAIKHEAQHYYLGFKLLGVDAKTAYGLVKRVLNGKQLTRRERRQLMRTTSDLFRLVPFSIFIIVPGGEALIPIALKIYPDLLPSTFKTQDAKAAEQKKALQMRVELATFLQDTMEFMGTKAGPGKAGDQADSTASSKLVELVQGARAGRVLEAADIVQVSRLFKDELTLENVGRHELMAMARFLGLATYGTDGFLRYQLRSRIKAIKVDDTEIKREGLEALSKEELAEACRERGMRSTGLTEGGLRDQLEQWLDLSTRKEVPLSLLILSRALTFAAPSTKEASPATPSAQPASAAQPAPSKPKSKADAPAPAAAPVAPSTNMERALQDSIAHLGSTIVEEALLGAVDGGADGDGLAVRQMRLRSLERENELIEMERRAKEAAATAHSLAKEAEEKANAVEGVRRSGDEEQLAAAIVAASSTAQAAAAAGQKAKEAYVELRKVAAGEMAEAVARRRRKRRAAKEGSAASAADDEEGDDGAGTPVDPELMAALSGDSGIRALVDAASRLQSSADAERGMPPPTADDDDSVAADLLELGKEEAEALLAMASATALQHERASISRIKAARLRIEASEMLARGRIDAAKTVKAGAHDEHGDGAHDAAAKLGKDTANTRVSSALDNLLNRLEDDLEAADESLGSALTLLDQDRDGIVSAEELQKAIMDVLGNKNMESAAAAIVKRLDADRDGAITIEEVKRYAQLRAQAEAEADWMHPGEVRRAVDQARGDIDEEGEASSTAQAANANSDDEDEDDYDDEAERQAVLRAAEASTAAAKRASSAAAAAAEDLDSRR</sequence>
<dbReference type="PANTHER" id="PTHR14009">
    <property type="entry name" value="LEUCINE ZIPPER-EF-HAND CONTAINING TRANSMEMBRANE PROTEIN"/>
    <property type="match status" value="1"/>
</dbReference>
<dbReference type="Gene3D" id="1.10.238.10">
    <property type="entry name" value="EF-hand"/>
    <property type="match status" value="1"/>
</dbReference>
<evidence type="ECO:0000256" key="8">
    <source>
        <dbReference type="ARBA" id="ARBA00022989"/>
    </source>
</evidence>
<dbReference type="SUPFAM" id="SSF47473">
    <property type="entry name" value="EF-hand"/>
    <property type="match status" value="1"/>
</dbReference>
<dbReference type="PROSITE" id="PS50222">
    <property type="entry name" value="EF_HAND_2"/>
    <property type="match status" value="2"/>
</dbReference>
<evidence type="ECO:0000256" key="3">
    <source>
        <dbReference type="ARBA" id="ARBA00020557"/>
    </source>
</evidence>
<keyword evidence="9 12" id="KW-0496">Mitochondrion</keyword>
<dbReference type="EMBL" id="VLTN01000006">
    <property type="protein sequence ID" value="KAA0155733.1"/>
    <property type="molecule type" value="Genomic_DNA"/>
</dbReference>
<evidence type="ECO:0000256" key="14">
    <source>
        <dbReference type="SAM" id="MobiDB-lite"/>
    </source>
</evidence>
<feature type="compositionally biased region" description="Low complexity" evidence="14">
    <location>
        <begin position="984"/>
        <end position="994"/>
    </location>
</feature>
<dbReference type="Pfam" id="PF13202">
    <property type="entry name" value="EF-hand_5"/>
    <property type="match status" value="2"/>
</dbReference>
<evidence type="ECO:0000256" key="12">
    <source>
        <dbReference type="PROSITE-ProRule" id="PRU01094"/>
    </source>
</evidence>
<keyword evidence="13" id="KW-0175">Coiled coil</keyword>
<comment type="caution">
    <text evidence="18">The sequence shown here is derived from an EMBL/GenBank/DDBJ whole genome shotgun (WGS) entry which is preliminary data.</text>
</comment>
<evidence type="ECO:0000256" key="2">
    <source>
        <dbReference type="ARBA" id="ARBA00009584"/>
    </source>
</evidence>
<feature type="compositionally biased region" description="Low complexity" evidence="14">
    <location>
        <begin position="534"/>
        <end position="550"/>
    </location>
</feature>
<keyword evidence="6" id="KW-0999">Mitochondrion inner membrane</keyword>